<dbReference type="OrthoDB" id="6077919at2759"/>
<keyword evidence="9" id="KW-1185">Reference proteome</keyword>
<feature type="domain" description="C2H2-type" evidence="7">
    <location>
        <begin position="62"/>
        <end position="89"/>
    </location>
</feature>
<evidence type="ECO:0000256" key="5">
    <source>
        <dbReference type="PROSITE-ProRule" id="PRU00042"/>
    </source>
</evidence>
<evidence type="ECO:0000259" key="7">
    <source>
        <dbReference type="PROSITE" id="PS50157"/>
    </source>
</evidence>
<evidence type="ECO:0000256" key="2">
    <source>
        <dbReference type="ARBA" id="ARBA00022737"/>
    </source>
</evidence>
<keyword evidence="3 5" id="KW-0863">Zinc-finger</keyword>
<evidence type="ECO:0000256" key="6">
    <source>
        <dbReference type="SAM" id="MobiDB-lite"/>
    </source>
</evidence>
<evidence type="ECO:0000256" key="1">
    <source>
        <dbReference type="ARBA" id="ARBA00022723"/>
    </source>
</evidence>
<accession>A0A5C3KMZ8</accession>
<feature type="compositionally biased region" description="Polar residues" evidence="6">
    <location>
        <begin position="8"/>
        <end position="32"/>
    </location>
</feature>
<name>A0A5C3KMZ8_COPMA</name>
<reference evidence="8 9" key="1">
    <citation type="journal article" date="2019" name="Nat. Ecol. Evol.">
        <title>Megaphylogeny resolves global patterns of mushroom evolution.</title>
        <authorList>
            <person name="Varga T."/>
            <person name="Krizsan K."/>
            <person name="Foldi C."/>
            <person name="Dima B."/>
            <person name="Sanchez-Garcia M."/>
            <person name="Sanchez-Ramirez S."/>
            <person name="Szollosi G.J."/>
            <person name="Szarkandi J.G."/>
            <person name="Papp V."/>
            <person name="Albert L."/>
            <person name="Andreopoulos W."/>
            <person name="Angelini C."/>
            <person name="Antonin V."/>
            <person name="Barry K.W."/>
            <person name="Bougher N.L."/>
            <person name="Buchanan P."/>
            <person name="Buyck B."/>
            <person name="Bense V."/>
            <person name="Catcheside P."/>
            <person name="Chovatia M."/>
            <person name="Cooper J."/>
            <person name="Damon W."/>
            <person name="Desjardin D."/>
            <person name="Finy P."/>
            <person name="Geml J."/>
            <person name="Haridas S."/>
            <person name="Hughes K."/>
            <person name="Justo A."/>
            <person name="Karasinski D."/>
            <person name="Kautmanova I."/>
            <person name="Kiss B."/>
            <person name="Kocsube S."/>
            <person name="Kotiranta H."/>
            <person name="LaButti K.M."/>
            <person name="Lechner B.E."/>
            <person name="Liimatainen K."/>
            <person name="Lipzen A."/>
            <person name="Lukacs Z."/>
            <person name="Mihaltcheva S."/>
            <person name="Morgado L.N."/>
            <person name="Niskanen T."/>
            <person name="Noordeloos M.E."/>
            <person name="Ohm R.A."/>
            <person name="Ortiz-Santana B."/>
            <person name="Ovrebo C."/>
            <person name="Racz N."/>
            <person name="Riley R."/>
            <person name="Savchenko A."/>
            <person name="Shiryaev A."/>
            <person name="Soop K."/>
            <person name="Spirin V."/>
            <person name="Szebenyi C."/>
            <person name="Tomsovsky M."/>
            <person name="Tulloss R.E."/>
            <person name="Uehling J."/>
            <person name="Grigoriev I.V."/>
            <person name="Vagvolgyi C."/>
            <person name="Papp T."/>
            <person name="Martin F.M."/>
            <person name="Miettinen O."/>
            <person name="Hibbett D.S."/>
            <person name="Nagy L.G."/>
        </authorList>
    </citation>
    <scope>NUCLEOTIDE SEQUENCE [LARGE SCALE GENOMIC DNA]</scope>
    <source>
        <strain evidence="8 9">CBS 121175</strain>
    </source>
</reference>
<feature type="domain" description="C2H2-type" evidence="7">
    <location>
        <begin position="90"/>
        <end position="114"/>
    </location>
</feature>
<evidence type="ECO:0000256" key="4">
    <source>
        <dbReference type="ARBA" id="ARBA00022833"/>
    </source>
</evidence>
<sequence>MEQDSKPTARQSALCPLQTSVGTQRGAQSFPPSQIPDADLSFKNEEDAAGQLPKKKKKSKMHPCEICDKKFPRPSGLKTHMNTHNNARPYPCGYPGCTRTFGVRSNAKRHLRTHGVLQSPNEGNNEPPYVVGFSAPVLSNSYDSGQPGGYPGLDGEVPRHQMVKTFKLRWMPPSLNSRKNAALLKPVSEDGQFSDDDEDDDEDPHSLLVLSGSRHEGISLSSASSTSSSAGHASCVCSTPCSSTPCSSLIGANTALPAYRPSSLISIAAAVSSVRDTPYDGVSYGTSQVYALPTFRN</sequence>
<evidence type="ECO:0000313" key="8">
    <source>
        <dbReference type="EMBL" id="TFK21829.1"/>
    </source>
</evidence>
<dbReference type="PANTHER" id="PTHR24408">
    <property type="entry name" value="ZINC FINGER PROTEIN"/>
    <property type="match status" value="1"/>
</dbReference>
<dbReference type="FunFam" id="3.30.160.60:FF:000065">
    <property type="entry name" value="B-cell CLL/lymphoma 6, member B"/>
    <property type="match status" value="1"/>
</dbReference>
<dbReference type="GO" id="GO:0005634">
    <property type="term" value="C:nucleus"/>
    <property type="evidence" value="ECO:0007669"/>
    <property type="project" value="TreeGrafter"/>
</dbReference>
<dbReference type="PROSITE" id="PS00028">
    <property type="entry name" value="ZINC_FINGER_C2H2_1"/>
    <property type="match status" value="2"/>
</dbReference>
<dbReference type="Pfam" id="PF00096">
    <property type="entry name" value="zf-C2H2"/>
    <property type="match status" value="2"/>
</dbReference>
<feature type="region of interest" description="Disordered" evidence="6">
    <location>
        <begin position="181"/>
        <end position="207"/>
    </location>
</feature>
<proteinExistence type="predicted"/>
<keyword evidence="2" id="KW-0677">Repeat</keyword>
<dbReference type="Proteomes" id="UP000307440">
    <property type="component" value="Unassembled WGS sequence"/>
</dbReference>
<dbReference type="InterPro" id="IPR013087">
    <property type="entry name" value="Znf_C2H2_type"/>
</dbReference>
<dbReference type="GO" id="GO:0043565">
    <property type="term" value="F:sequence-specific DNA binding"/>
    <property type="evidence" value="ECO:0007669"/>
    <property type="project" value="TreeGrafter"/>
</dbReference>
<keyword evidence="4" id="KW-0862">Zinc</keyword>
<dbReference type="EMBL" id="ML210257">
    <property type="protein sequence ID" value="TFK21829.1"/>
    <property type="molecule type" value="Genomic_DNA"/>
</dbReference>
<dbReference type="AlphaFoldDB" id="A0A5C3KMZ8"/>
<feature type="region of interest" description="Disordered" evidence="6">
    <location>
        <begin position="1"/>
        <end position="61"/>
    </location>
</feature>
<dbReference type="PROSITE" id="PS50157">
    <property type="entry name" value="ZINC_FINGER_C2H2_2"/>
    <property type="match status" value="2"/>
</dbReference>
<organism evidence="8 9">
    <name type="scientific">Coprinopsis marcescibilis</name>
    <name type="common">Agaric fungus</name>
    <name type="synonym">Psathyrella marcescibilis</name>
    <dbReference type="NCBI Taxonomy" id="230819"/>
    <lineage>
        <taxon>Eukaryota</taxon>
        <taxon>Fungi</taxon>
        <taxon>Dikarya</taxon>
        <taxon>Basidiomycota</taxon>
        <taxon>Agaricomycotina</taxon>
        <taxon>Agaricomycetes</taxon>
        <taxon>Agaricomycetidae</taxon>
        <taxon>Agaricales</taxon>
        <taxon>Agaricineae</taxon>
        <taxon>Psathyrellaceae</taxon>
        <taxon>Coprinopsis</taxon>
    </lineage>
</organism>
<dbReference type="SMART" id="SM00355">
    <property type="entry name" value="ZnF_C2H2"/>
    <property type="match status" value="2"/>
</dbReference>
<gene>
    <name evidence="8" type="ORF">FA15DRAFT_597228</name>
</gene>
<dbReference type="InterPro" id="IPR036236">
    <property type="entry name" value="Znf_C2H2_sf"/>
</dbReference>
<feature type="compositionally biased region" description="Acidic residues" evidence="6">
    <location>
        <begin position="192"/>
        <end position="203"/>
    </location>
</feature>
<dbReference type="GO" id="GO:0000981">
    <property type="term" value="F:DNA-binding transcription factor activity, RNA polymerase II-specific"/>
    <property type="evidence" value="ECO:0007669"/>
    <property type="project" value="TreeGrafter"/>
</dbReference>
<dbReference type="STRING" id="230819.A0A5C3KMZ8"/>
<evidence type="ECO:0000313" key="9">
    <source>
        <dbReference type="Proteomes" id="UP000307440"/>
    </source>
</evidence>
<dbReference type="SUPFAM" id="SSF57667">
    <property type="entry name" value="beta-beta-alpha zinc fingers"/>
    <property type="match status" value="1"/>
</dbReference>
<dbReference type="Gene3D" id="3.30.160.60">
    <property type="entry name" value="Classic Zinc Finger"/>
    <property type="match status" value="2"/>
</dbReference>
<dbReference type="GO" id="GO:0008270">
    <property type="term" value="F:zinc ion binding"/>
    <property type="evidence" value="ECO:0007669"/>
    <property type="project" value="UniProtKB-KW"/>
</dbReference>
<evidence type="ECO:0000256" key="3">
    <source>
        <dbReference type="ARBA" id="ARBA00022771"/>
    </source>
</evidence>
<keyword evidence="1" id="KW-0479">Metal-binding</keyword>
<dbReference type="PANTHER" id="PTHR24408:SF58">
    <property type="entry name" value="TRANSCRIPTION FACTOR (TFIIIA), PUTATIVE (AFU_ORTHOLOGUE AFUA_1G05150)-RELATED"/>
    <property type="match status" value="1"/>
</dbReference>
<protein>
    <recommendedName>
        <fullName evidence="7">C2H2-type domain-containing protein</fullName>
    </recommendedName>
</protein>